<evidence type="ECO:0000313" key="16">
    <source>
        <dbReference type="Proteomes" id="UP000472879"/>
    </source>
</evidence>
<evidence type="ECO:0000313" key="8">
    <source>
        <dbReference type="EMBL" id="RMX25770.1"/>
    </source>
</evidence>
<dbReference type="Proteomes" id="UP000027731">
    <property type="component" value="Unassembled WGS sequence"/>
</dbReference>
<reference evidence="14 15" key="6">
    <citation type="submission" date="2019-11" db="EMBL/GenBank/DDBJ databases">
        <title>Draft genome sequence of 12 host-associated Lactobacillus reuteri rodent strains.</title>
        <authorList>
            <person name="Zhang S."/>
            <person name="Ozcam M."/>
            <person name="Van Pijkeren J.P."/>
        </authorList>
    </citation>
    <scope>NUCLEOTIDE SEQUENCE [LARGE SCALE GENOMIC DNA]</scope>
    <source>
        <strain evidence="3 15">L1604-1</strain>
        <strain evidence="4 16">Lr4020</strain>
        <strain evidence="2 14">Rat19</strain>
    </source>
</reference>
<reference evidence="10 11" key="4">
    <citation type="submission" date="2017-09" db="EMBL/GenBank/DDBJ databases">
        <title>Tripartite evolution among Lactobacillus johnsonii, Lactobacillus taiwanensis, Lactobacillus reuteri and their rodent host.</title>
        <authorList>
            <person name="Wang T."/>
            <person name="Knowles S."/>
            <person name="Cheng C."/>
        </authorList>
    </citation>
    <scope>NUCLEOTIDE SEQUENCE [LARGE SCALE GENOMIC DNA]</scope>
    <source>
        <strain evidence="7 11">103v</strain>
        <strain evidence="6 12">105n</strain>
        <strain evidence="5 10">114h</strain>
    </source>
</reference>
<evidence type="ECO:0000313" key="6">
    <source>
        <dbReference type="EMBL" id="OYS94597.1"/>
    </source>
</evidence>
<dbReference type="EMBL" id="PTLS01000022">
    <property type="protein sequence ID" value="RMX25770.1"/>
    <property type="molecule type" value="Genomic_DNA"/>
</dbReference>
<gene>
    <name evidence="8" type="ORF">C5O77_03650</name>
    <name evidence="5" type="ORF">CBF96_08050</name>
    <name evidence="6" type="ORF">CBG15_02695</name>
    <name evidence="7" type="ORF">CBG21_06700</name>
    <name evidence="3" type="ORF">GIX80_06280</name>
    <name evidence="4" type="ORF">GIX81_02045</name>
    <name evidence="2" type="ORF">GIX83_01715</name>
    <name evidence="1" type="ORF">LR3_01480</name>
</gene>
<dbReference type="EMBL" id="NGPX01000013">
    <property type="protein sequence ID" value="OYS94597.1"/>
    <property type="molecule type" value="Genomic_DNA"/>
</dbReference>
<dbReference type="RefSeq" id="WP_019251585.1">
    <property type="nucleotide sequence ID" value="NZ_CP029613.1"/>
</dbReference>
<dbReference type="Proteomes" id="UP000215747">
    <property type="component" value="Unassembled WGS sequence"/>
</dbReference>
<dbReference type="Proteomes" id="UP000216681">
    <property type="component" value="Unassembled WGS sequence"/>
</dbReference>
<reference evidence="8 13" key="5">
    <citation type="journal article" date="2018" name="J Appl Environ Microbiol">
        <title>The gut symbionts Lactobacillus reuteri R2lc and 2010 encode a polyketide synthase cluster that activates the mammalian aryl-hydrocarbon receptor.</title>
        <authorList>
            <person name="Ozcam M."/>
            <person name="Roos S."/>
            <person name="Van Pijkeren J.P."/>
        </authorList>
    </citation>
    <scope>NUCLEOTIDE SEQUENCE [LARGE SCALE GENOMIC DNA]</scope>
    <source>
        <strain evidence="8 13">R2lc</strain>
    </source>
</reference>
<organism evidence="1 9">
    <name type="scientific">Limosilactobacillus reuteri</name>
    <name type="common">Lactobacillus reuteri</name>
    <dbReference type="NCBI Taxonomy" id="1598"/>
    <lineage>
        <taxon>Bacteria</taxon>
        <taxon>Bacillati</taxon>
        <taxon>Bacillota</taxon>
        <taxon>Bacilli</taxon>
        <taxon>Lactobacillales</taxon>
        <taxon>Lactobacillaceae</taxon>
        <taxon>Limosilactobacillus</taxon>
    </lineage>
</organism>
<dbReference type="Proteomes" id="UP000472879">
    <property type="component" value="Unassembled WGS sequence"/>
</dbReference>
<sequence>MKFQSTTNSPIGKRFVILVASLLCGLFLINHRVSAATLEAPANTTTVLFESKVSPVKIISSNELLKREYADLRAKRQLENEQVITNLNSEEN</sequence>
<reference evidence="10 11" key="3">
    <citation type="submission" date="2017-05" db="EMBL/GenBank/DDBJ databases">
        <authorList>
            <person name="Lin X.B."/>
            <person name="Stothard P."/>
            <person name="Tasseva G."/>
            <person name="Walter J."/>
        </authorList>
    </citation>
    <scope>NUCLEOTIDE SEQUENCE [LARGE SCALE GENOMIC DNA]</scope>
    <source>
        <strain evidence="11">103v</strain>
        <strain evidence="6 12">105n</strain>
        <strain evidence="10">114h</strain>
    </source>
</reference>
<reference evidence="5" key="2">
    <citation type="submission" date="2017-05" db="EMBL/GenBank/DDBJ databases">
        <authorList>
            <person name="Song R."/>
            <person name="Chenine A.L."/>
            <person name="Ruprecht R.M."/>
        </authorList>
    </citation>
    <scope>NUCLEOTIDE SEQUENCE [LARGE SCALE GENOMIC DNA]</scope>
    <source>
        <strain evidence="7">103v</strain>
        <strain evidence="5">114h</strain>
    </source>
</reference>
<accession>A0A073JMW3</accession>
<dbReference type="Proteomes" id="UP000276940">
    <property type="component" value="Unassembled WGS sequence"/>
</dbReference>
<evidence type="ECO:0000313" key="10">
    <source>
        <dbReference type="Proteomes" id="UP000215747"/>
    </source>
</evidence>
<evidence type="ECO:0000313" key="14">
    <source>
        <dbReference type="Proteomes" id="UP000430985"/>
    </source>
</evidence>
<evidence type="ECO:0000313" key="5">
    <source>
        <dbReference type="EMBL" id="OYS68223.1"/>
    </source>
</evidence>
<evidence type="ECO:0000313" key="7">
    <source>
        <dbReference type="EMBL" id="OYT03092.1"/>
    </source>
</evidence>
<reference evidence="1 9" key="1">
    <citation type="submission" date="2014-06" db="EMBL/GenBank/DDBJ databases">
        <title>Genetic determinant of reutericyclin biosynthesis of Lactobacillus reuteri.</title>
        <authorList>
            <person name="Lin X."/>
            <person name="Duar R."/>
            <person name="Walter J."/>
            <person name="Gaenzle M."/>
        </authorList>
    </citation>
    <scope>NUCLEOTIDE SEQUENCE [LARGE SCALE GENOMIC DNA]</scope>
    <source>
        <strain evidence="1 9">LTH2584</strain>
    </source>
</reference>
<dbReference type="EMBL" id="NGQC01000039">
    <property type="protein sequence ID" value="OYT03092.1"/>
    <property type="molecule type" value="Genomic_DNA"/>
</dbReference>
<evidence type="ECO:0000313" key="9">
    <source>
        <dbReference type="Proteomes" id="UP000027731"/>
    </source>
</evidence>
<dbReference type="EMBL" id="WJMZ01000005">
    <property type="protein sequence ID" value="MRG84003.1"/>
    <property type="molecule type" value="Genomic_DNA"/>
</dbReference>
<dbReference type="EMBL" id="JOSX01000020">
    <property type="protein sequence ID" value="KEK14522.1"/>
    <property type="molecule type" value="Genomic_DNA"/>
</dbReference>
<name>A0A073JMW3_LIMRT</name>
<proteinExistence type="predicted"/>
<evidence type="ECO:0000313" key="13">
    <source>
        <dbReference type="Proteomes" id="UP000276940"/>
    </source>
</evidence>
<evidence type="ECO:0000313" key="11">
    <source>
        <dbReference type="Proteomes" id="UP000216122"/>
    </source>
</evidence>
<evidence type="ECO:0000313" key="4">
    <source>
        <dbReference type="EMBL" id="MRH08249.1"/>
    </source>
</evidence>
<dbReference type="EMBL" id="NGPL01000051">
    <property type="protein sequence ID" value="OYS68223.1"/>
    <property type="molecule type" value="Genomic_DNA"/>
</dbReference>
<dbReference type="PATRIC" id="fig|1598.90.peg.1637"/>
<evidence type="ECO:0000313" key="12">
    <source>
        <dbReference type="Proteomes" id="UP000216681"/>
    </source>
</evidence>
<dbReference type="Proteomes" id="UP000216122">
    <property type="component" value="Unassembled WGS sequence"/>
</dbReference>
<dbReference type="AlphaFoldDB" id="A0A073JMW3"/>
<dbReference type="Proteomes" id="UP000441557">
    <property type="component" value="Unassembled WGS sequence"/>
</dbReference>
<dbReference type="EMBL" id="WJNA01000003">
    <property type="protein sequence ID" value="MRH08249.1"/>
    <property type="molecule type" value="Genomic_DNA"/>
</dbReference>
<dbReference type="EMBL" id="WJNE01000004">
    <property type="protein sequence ID" value="MRG68589.1"/>
    <property type="molecule type" value="Genomic_DNA"/>
</dbReference>
<protein>
    <submittedName>
        <fullName evidence="1">Uncharacterized protein</fullName>
    </submittedName>
</protein>
<dbReference type="Proteomes" id="UP000430985">
    <property type="component" value="Unassembled WGS sequence"/>
</dbReference>
<evidence type="ECO:0000313" key="3">
    <source>
        <dbReference type="EMBL" id="MRG84003.1"/>
    </source>
</evidence>
<evidence type="ECO:0000313" key="1">
    <source>
        <dbReference type="EMBL" id="KEK14522.1"/>
    </source>
</evidence>
<evidence type="ECO:0000313" key="2">
    <source>
        <dbReference type="EMBL" id="MRG68589.1"/>
    </source>
</evidence>
<evidence type="ECO:0000313" key="15">
    <source>
        <dbReference type="Proteomes" id="UP000441557"/>
    </source>
</evidence>
<comment type="caution">
    <text evidence="1">The sequence shown here is derived from an EMBL/GenBank/DDBJ whole genome shotgun (WGS) entry which is preliminary data.</text>
</comment>